<keyword evidence="3" id="KW-1185">Reference proteome</keyword>
<feature type="signal peptide" evidence="1">
    <location>
        <begin position="1"/>
        <end position="21"/>
    </location>
</feature>
<feature type="chain" id="PRO_5045207717" evidence="1">
    <location>
        <begin position="22"/>
        <end position="454"/>
    </location>
</feature>
<dbReference type="NCBIfam" id="TIGR04183">
    <property type="entry name" value="Por_Secre_tail"/>
    <property type="match status" value="1"/>
</dbReference>
<protein>
    <submittedName>
        <fullName evidence="2">T9SS type A sorting domain-containing protein</fullName>
    </submittedName>
</protein>
<keyword evidence="1" id="KW-0732">Signal</keyword>
<evidence type="ECO:0000313" key="3">
    <source>
        <dbReference type="Proteomes" id="UP001165367"/>
    </source>
</evidence>
<dbReference type="RefSeq" id="WP_237871987.1">
    <property type="nucleotide sequence ID" value="NZ_JAKLTR010000007.1"/>
</dbReference>
<sequence>MLKSHLLFLLLFSHAFFSASSQCLTALPPPGCTGTDPLLVNNETVSAGTTKWYYGPATTMNTVSLNGGTIVICSDLTINNFSMTGGMIFVRPGARLVLAAGSGAGLILTGNSAIYNYGTIEVQRNLSMEGGATAATPNIIINATPASILRMPFTYFVINNAHSWFVNNGTAEFGGVITDQNAVASSMCLGSGSITKMNILINKIANSYKVNNGNACVSVNQNSFFHNRLTNDPNLYACLSSGHTSYSGCGGCPANNWGSATTITSCSSCSALSVLGFSSIDLNAIPGSWGNQLSWTIKGISGPGQFLIERSADAVNYSPVASIDLPETTNITTTFYHLDKFPLQGFNYYMIKYIIKGKTIAVSKVTRVSTLPPNSFVISPMPFNRNFSVSLSSDLHAEKIIVTDMAGRNIPIKYNITPPANKIEIQLMEDIAPGVYLLHLKSDKTTMARTIFKQ</sequence>
<reference evidence="2" key="1">
    <citation type="submission" date="2022-01" db="EMBL/GenBank/DDBJ databases">
        <authorList>
            <person name="Jo J.-H."/>
            <person name="Im W.-T."/>
        </authorList>
    </citation>
    <scope>NUCLEOTIDE SEQUENCE</scope>
    <source>
        <strain evidence="2">NA20</strain>
    </source>
</reference>
<dbReference type="Proteomes" id="UP001165367">
    <property type="component" value="Unassembled WGS sequence"/>
</dbReference>
<name>A0ABS9KRR0_9BACT</name>
<dbReference type="EMBL" id="JAKLTR010000007">
    <property type="protein sequence ID" value="MCG2615023.1"/>
    <property type="molecule type" value="Genomic_DNA"/>
</dbReference>
<dbReference type="InterPro" id="IPR026444">
    <property type="entry name" value="Secre_tail"/>
</dbReference>
<evidence type="ECO:0000256" key="1">
    <source>
        <dbReference type="SAM" id="SignalP"/>
    </source>
</evidence>
<organism evidence="2 3">
    <name type="scientific">Terrimonas ginsenosidimutans</name>
    <dbReference type="NCBI Taxonomy" id="2908004"/>
    <lineage>
        <taxon>Bacteria</taxon>
        <taxon>Pseudomonadati</taxon>
        <taxon>Bacteroidota</taxon>
        <taxon>Chitinophagia</taxon>
        <taxon>Chitinophagales</taxon>
        <taxon>Chitinophagaceae</taxon>
        <taxon>Terrimonas</taxon>
    </lineage>
</organism>
<accession>A0ABS9KRR0</accession>
<gene>
    <name evidence="2" type="ORF">LZZ85_12060</name>
</gene>
<evidence type="ECO:0000313" key="2">
    <source>
        <dbReference type="EMBL" id="MCG2615023.1"/>
    </source>
</evidence>
<proteinExistence type="predicted"/>
<comment type="caution">
    <text evidence="2">The sequence shown here is derived from an EMBL/GenBank/DDBJ whole genome shotgun (WGS) entry which is preliminary data.</text>
</comment>